<dbReference type="InterPro" id="IPR036390">
    <property type="entry name" value="WH_DNA-bd_sf"/>
</dbReference>
<dbReference type="PANTHER" id="PTHR33202:SF2">
    <property type="entry name" value="FERRIC UPTAKE REGULATION PROTEIN"/>
    <property type="match status" value="1"/>
</dbReference>
<dbReference type="GO" id="GO:0000976">
    <property type="term" value="F:transcription cis-regulatory region binding"/>
    <property type="evidence" value="ECO:0007669"/>
    <property type="project" value="TreeGrafter"/>
</dbReference>
<comment type="subunit">
    <text evidence="3">Homodimer.</text>
</comment>
<dbReference type="Proteomes" id="UP000237061">
    <property type="component" value="Unassembled WGS sequence"/>
</dbReference>
<keyword evidence="5" id="KW-0678">Repressor</keyword>
<dbReference type="EMBL" id="PPXC01000003">
    <property type="protein sequence ID" value="POH74527.1"/>
    <property type="molecule type" value="Genomic_DNA"/>
</dbReference>
<reference evidence="13 14" key="1">
    <citation type="submission" date="2018-01" db="EMBL/GenBank/DDBJ databases">
        <title>Arthrobacter sp. nov., from glaciers in China.</title>
        <authorList>
            <person name="Liu Q."/>
            <person name="Xin Y.-H."/>
        </authorList>
    </citation>
    <scope>NUCLEOTIDE SEQUENCE [LARGE SCALE GENOMIC DNA]</scope>
    <source>
        <strain evidence="13 14">HLT2-12-2</strain>
    </source>
</reference>
<comment type="cofactor">
    <cofactor evidence="11">
        <name>Zn(2+)</name>
        <dbReference type="ChEBI" id="CHEBI:29105"/>
    </cofactor>
    <text evidence="11">Binds 1 zinc ion per subunit.</text>
</comment>
<dbReference type="RefSeq" id="WP_103464573.1">
    <property type="nucleotide sequence ID" value="NZ_PPXB01000004.1"/>
</dbReference>
<dbReference type="SUPFAM" id="SSF46785">
    <property type="entry name" value="Winged helix' DNA-binding domain"/>
    <property type="match status" value="1"/>
</dbReference>
<evidence type="ECO:0000256" key="12">
    <source>
        <dbReference type="PIRSR" id="PIRSR602481-2"/>
    </source>
</evidence>
<dbReference type="InterPro" id="IPR043135">
    <property type="entry name" value="Fur_C"/>
</dbReference>
<keyword evidence="9" id="KW-0238">DNA-binding</keyword>
<sequence length="140" mass="15385">MNDAPVKEQRVTKQRVAINAALDTLDDFVSTQVLHRLLHEQDIRVSLATTYRILASMADEGVVDTLRNGEGETLYRRCSATSHHHHLLCRNCGKTVEVEAPAVESWAASIAKANGFTQVQHTVEIYGLCPECSAAQQKGA</sequence>
<dbReference type="GO" id="GO:0005829">
    <property type="term" value="C:cytosol"/>
    <property type="evidence" value="ECO:0007669"/>
    <property type="project" value="TreeGrafter"/>
</dbReference>
<evidence type="ECO:0000256" key="3">
    <source>
        <dbReference type="ARBA" id="ARBA00011738"/>
    </source>
</evidence>
<dbReference type="Gene3D" id="3.30.1490.190">
    <property type="match status" value="1"/>
</dbReference>
<comment type="caution">
    <text evidence="13">The sequence shown here is derived from an EMBL/GenBank/DDBJ whole genome shotgun (WGS) entry which is preliminary data.</text>
</comment>
<dbReference type="GO" id="GO:1900376">
    <property type="term" value="P:regulation of secondary metabolite biosynthetic process"/>
    <property type="evidence" value="ECO:0007669"/>
    <property type="project" value="TreeGrafter"/>
</dbReference>
<feature type="binding site" evidence="12">
    <location>
        <position position="83"/>
    </location>
    <ligand>
        <name>Fe cation</name>
        <dbReference type="ChEBI" id="CHEBI:24875"/>
    </ligand>
</feature>
<protein>
    <submittedName>
        <fullName evidence="13">Transcriptional repressor</fullName>
    </submittedName>
</protein>
<evidence type="ECO:0000256" key="4">
    <source>
        <dbReference type="ARBA" id="ARBA00022490"/>
    </source>
</evidence>
<feature type="binding site" evidence="11">
    <location>
        <position position="132"/>
    </location>
    <ligand>
        <name>Zn(2+)</name>
        <dbReference type="ChEBI" id="CHEBI:29105"/>
    </ligand>
</feature>
<dbReference type="GO" id="GO:0008270">
    <property type="term" value="F:zinc ion binding"/>
    <property type="evidence" value="ECO:0007669"/>
    <property type="project" value="TreeGrafter"/>
</dbReference>
<evidence type="ECO:0000256" key="6">
    <source>
        <dbReference type="ARBA" id="ARBA00022723"/>
    </source>
</evidence>
<evidence type="ECO:0000256" key="9">
    <source>
        <dbReference type="ARBA" id="ARBA00023125"/>
    </source>
</evidence>
<keyword evidence="12" id="KW-0408">Iron</keyword>
<evidence type="ECO:0000256" key="8">
    <source>
        <dbReference type="ARBA" id="ARBA00023015"/>
    </source>
</evidence>
<comment type="subcellular location">
    <subcellularLocation>
        <location evidence="1">Cytoplasm</location>
    </subcellularLocation>
</comment>
<comment type="similarity">
    <text evidence="2">Belongs to the Fur family.</text>
</comment>
<evidence type="ECO:0000256" key="11">
    <source>
        <dbReference type="PIRSR" id="PIRSR602481-1"/>
    </source>
</evidence>
<dbReference type="InterPro" id="IPR036388">
    <property type="entry name" value="WH-like_DNA-bd_sf"/>
</dbReference>
<keyword evidence="4" id="KW-0963">Cytoplasm</keyword>
<keyword evidence="6 11" id="KW-0479">Metal-binding</keyword>
<organism evidence="13 14">
    <name type="scientific">Arthrobacter glacialis</name>
    <dbReference type="NCBI Taxonomy" id="1664"/>
    <lineage>
        <taxon>Bacteria</taxon>
        <taxon>Bacillati</taxon>
        <taxon>Actinomycetota</taxon>
        <taxon>Actinomycetes</taxon>
        <taxon>Micrococcales</taxon>
        <taxon>Micrococcaceae</taxon>
        <taxon>Arthrobacter</taxon>
    </lineage>
</organism>
<keyword evidence="14" id="KW-1185">Reference proteome</keyword>
<proteinExistence type="inferred from homology"/>
<evidence type="ECO:0000256" key="5">
    <source>
        <dbReference type="ARBA" id="ARBA00022491"/>
    </source>
</evidence>
<dbReference type="OrthoDB" id="8659436at2"/>
<feature type="binding site" evidence="11">
    <location>
        <position position="129"/>
    </location>
    <ligand>
        <name>Zn(2+)</name>
        <dbReference type="ChEBI" id="CHEBI:29105"/>
    </ligand>
</feature>
<feature type="binding site" evidence="12">
    <location>
        <position position="104"/>
    </location>
    <ligand>
        <name>Fe cation</name>
        <dbReference type="ChEBI" id="CHEBI:24875"/>
    </ligand>
</feature>
<evidence type="ECO:0000256" key="2">
    <source>
        <dbReference type="ARBA" id="ARBA00007957"/>
    </source>
</evidence>
<feature type="binding site" evidence="12">
    <location>
        <position position="121"/>
    </location>
    <ligand>
        <name>Fe cation</name>
        <dbReference type="ChEBI" id="CHEBI:24875"/>
    </ligand>
</feature>
<name>A0A2S4A076_ARTGL</name>
<dbReference type="GO" id="GO:0003700">
    <property type="term" value="F:DNA-binding transcription factor activity"/>
    <property type="evidence" value="ECO:0007669"/>
    <property type="project" value="InterPro"/>
</dbReference>
<evidence type="ECO:0000313" key="14">
    <source>
        <dbReference type="Proteomes" id="UP000237061"/>
    </source>
</evidence>
<keyword evidence="10" id="KW-0804">Transcription</keyword>
<accession>A0A2S4A076</accession>
<comment type="cofactor">
    <cofactor evidence="12">
        <name>Mn(2+)</name>
        <dbReference type="ChEBI" id="CHEBI:29035"/>
    </cofactor>
    <cofactor evidence="12">
        <name>Fe(2+)</name>
        <dbReference type="ChEBI" id="CHEBI:29033"/>
    </cofactor>
    <text evidence="12">Binds 1 Mn(2+) or Fe(2+) ion per subunit.</text>
</comment>
<dbReference type="PANTHER" id="PTHR33202">
    <property type="entry name" value="ZINC UPTAKE REGULATION PROTEIN"/>
    <property type="match status" value="1"/>
</dbReference>
<feature type="binding site" evidence="11">
    <location>
        <position position="92"/>
    </location>
    <ligand>
        <name>Zn(2+)</name>
        <dbReference type="ChEBI" id="CHEBI:29105"/>
    </ligand>
</feature>
<keyword evidence="8" id="KW-0805">Transcription regulation</keyword>
<dbReference type="AlphaFoldDB" id="A0A2S4A076"/>
<dbReference type="Pfam" id="PF01475">
    <property type="entry name" value="FUR"/>
    <property type="match status" value="1"/>
</dbReference>
<dbReference type="Gene3D" id="1.10.10.10">
    <property type="entry name" value="Winged helix-like DNA-binding domain superfamily/Winged helix DNA-binding domain"/>
    <property type="match status" value="1"/>
</dbReference>
<gene>
    <name evidence="13" type="ORF">CVS27_04700</name>
</gene>
<keyword evidence="7 11" id="KW-0862">Zinc</keyword>
<evidence type="ECO:0000256" key="7">
    <source>
        <dbReference type="ARBA" id="ARBA00022833"/>
    </source>
</evidence>
<dbReference type="CDD" id="cd07153">
    <property type="entry name" value="Fur_like"/>
    <property type="match status" value="1"/>
</dbReference>
<evidence type="ECO:0000256" key="10">
    <source>
        <dbReference type="ARBA" id="ARBA00023163"/>
    </source>
</evidence>
<dbReference type="GO" id="GO:0045892">
    <property type="term" value="P:negative regulation of DNA-templated transcription"/>
    <property type="evidence" value="ECO:0007669"/>
    <property type="project" value="TreeGrafter"/>
</dbReference>
<evidence type="ECO:0000313" key="13">
    <source>
        <dbReference type="EMBL" id="POH74527.1"/>
    </source>
</evidence>
<feature type="binding site" evidence="11">
    <location>
        <position position="89"/>
    </location>
    <ligand>
        <name>Zn(2+)</name>
        <dbReference type="ChEBI" id="CHEBI:29105"/>
    </ligand>
</feature>
<evidence type="ECO:0000256" key="1">
    <source>
        <dbReference type="ARBA" id="ARBA00004496"/>
    </source>
</evidence>
<dbReference type="InterPro" id="IPR002481">
    <property type="entry name" value="FUR"/>
</dbReference>